<dbReference type="AlphaFoldDB" id="A0A918PFF7"/>
<keyword evidence="4" id="KW-1185">Reference proteome</keyword>
<reference evidence="3" key="2">
    <citation type="submission" date="2020-09" db="EMBL/GenBank/DDBJ databases">
        <authorList>
            <person name="Sun Q."/>
            <person name="Kim S."/>
        </authorList>
    </citation>
    <scope>NUCLEOTIDE SEQUENCE</scope>
    <source>
        <strain evidence="3">KCTC 32255</strain>
    </source>
</reference>
<organism evidence="3 4">
    <name type="scientific">Novosphingobium colocasiae</name>
    <dbReference type="NCBI Taxonomy" id="1256513"/>
    <lineage>
        <taxon>Bacteria</taxon>
        <taxon>Pseudomonadati</taxon>
        <taxon>Pseudomonadota</taxon>
        <taxon>Alphaproteobacteria</taxon>
        <taxon>Sphingomonadales</taxon>
        <taxon>Sphingomonadaceae</taxon>
        <taxon>Novosphingobium</taxon>
    </lineage>
</organism>
<dbReference type="EMBL" id="BMZA01000007">
    <property type="protein sequence ID" value="GGZ05824.1"/>
    <property type="molecule type" value="Genomic_DNA"/>
</dbReference>
<comment type="caution">
    <text evidence="3">The sequence shown here is derived from an EMBL/GenBank/DDBJ whole genome shotgun (WGS) entry which is preliminary data.</text>
</comment>
<dbReference type="Proteomes" id="UP000648075">
    <property type="component" value="Unassembled WGS sequence"/>
</dbReference>
<feature type="chain" id="PRO_5037090631" description="Alginate export domain-containing protein" evidence="1">
    <location>
        <begin position="23"/>
        <end position="418"/>
    </location>
</feature>
<sequence>MKTTILSAGVLALSLAAAPAFAKPGDPIKVSDDLTIDPIVEGRLRYEHVDQDKLAVPLDADAVTMRLRAGAEFKMNNLSILVEGEGTLAFGHDYNAFPFPVPGESQSKPGLYSVVPDPETIGLNRLQFSYKNKGNGVTFGRQRINLDDQRWVGSVAWRQDEQTFDAVRGEAKVGPVSLDAIYSWGQRTIFGVDAANRQSWGGSFLMMGAGVKLGPVNLKGFGYYLDYDLEPGAPLSSKTLGARATTELPLAKTVKLDLMGSYARQSDYKGSLNFDAVYIAAEAGVTVSGFRLAGGYEKLGTDKGRAMQTPMATLHKFNGWADVFLNTPVNGLQDAYGSASYKVGDFGAIKGVAATVVYHQFDSAIANLKYGTEWDAQLGFKFQQFSVLGKYASFNGNNSGPFALADKDVFWLQLEFAY</sequence>
<dbReference type="SUPFAM" id="SSF56935">
    <property type="entry name" value="Porins"/>
    <property type="match status" value="1"/>
</dbReference>
<evidence type="ECO:0000256" key="1">
    <source>
        <dbReference type="SAM" id="SignalP"/>
    </source>
</evidence>
<reference evidence="3" key="1">
    <citation type="journal article" date="2014" name="Int. J. Syst. Evol. Microbiol.">
        <title>Complete genome sequence of Corynebacterium casei LMG S-19264T (=DSM 44701T), isolated from a smear-ripened cheese.</title>
        <authorList>
            <consortium name="US DOE Joint Genome Institute (JGI-PGF)"/>
            <person name="Walter F."/>
            <person name="Albersmeier A."/>
            <person name="Kalinowski J."/>
            <person name="Ruckert C."/>
        </authorList>
    </citation>
    <scope>NUCLEOTIDE SEQUENCE</scope>
    <source>
        <strain evidence="3">KCTC 32255</strain>
    </source>
</reference>
<dbReference type="Pfam" id="PF13372">
    <property type="entry name" value="Alginate_exp"/>
    <property type="match status" value="1"/>
</dbReference>
<evidence type="ECO:0000313" key="4">
    <source>
        <dbReference type="Proteomes" id="UP000648075"/>
    </source>
</evidence>
<keyword evidence="1" id="KW-0732">Signal</keyword>
<feature type="signal peptide" evidence="1">
    <location>
        <begin position="1"/>
        <end position="22"/>
    </location>
</feature>
<gene>
    <name evidence="3" type="ORF">GCM10011614_20800</name>
</gene>
<protein>
    <recommendedName>
        <fullName evidence="2">Alginate export domain-containing protein</fullName>
    </recommendedName>
</protein>
<dbReference type="InterPro" id="IPR023614">
    <property type="entry name" value="Porin_dom_sf"/>
</dbReference>
<evidence type="ECO:0000313" key="3">
    <source>
        <dbReference type="EMBL" id="GGZ05824.1"/>
    </source>
</evidence>
<feature type="domain" description="Alginate export" evidence="2">
    <location>
        <begin position="43"/>
        <end position="275"/>
    </location>
</feature>
<dbReference type="RefSeq" id="WP_189621142.1">
    <property type="nucleotide sequence ID" value="NZ_BMZA01000007.1"/>
</dbReference>
<dbReference type="Gene3D" id="2.40.160.10">
    <property type="entry name" value="Porin"/>
    <property type="match status" value="1"/>
</dbReference>
<dbReference type="InterPro" id="IPR025388">
    <property type="entry name" value="Alginate_export_dom"/>
</dbReference>
<proteinExistence type="predicted"/>
<evidence type="ECO:0000259" key="2">
    <source>
        <dbReference type="Pfam" id="PF13372"/>
    </source>
</evidence>
<name>A0A918PFF7_9SPHN</name>
<accession>A0A918PFF7</accession>